<evidence type="ECO:0000259" key="10">
    <source>
        <dbReference type="Pfam" id="PF02879"/>
    </source>
</evidence>
<evidence type="ECO:0000313" key="12">
    <source>
        <dbReference type="EMBL" id="APT91875.1"/>
    </source>
</evidence>
<keyword evidence="5 7" id="KW-0460">Magnesium</keyword>
<evidence type="ECO:0000259" key="9">
    <source>
        <dbReference type="Pfam" id="PF02878"/>
    </source>
</evidence>
<dbReference type="GO" id="GO:0008973">
    <property type="term" value="F:phosphopentomutase activity"/>
    <property type="evidence" value="ECO:0007669"/>
    <property type="project" value="TreeGrafter"/>
</dbReference>
<dbReference type="CDD" id="cd05799">
    <property type="entry name" value="PGM2"/>
    <property type="match status" value="1"/>
</dbReference>
<name>A0A1L7D166_9CORY</name>
<dbReference type="SUPFAM" id="SSF55957">
    <property type="entry name" value="Phosphoglucomutase, C-terminal domain"/>
    <property type="match status" value="1"/>
</dbReference>
<protein>
    <submittedName>
        <fullName evidence="12">Phosphomannomutase</fullName>
    </submittedName>
</protein>
<dbReference type="EMBL" id="CP009249">
    <property type="protein sequence ID" value="APT91875.1"/>
    <property type="molecule type" value="Genomic_DNA"/>
</dbReference>
<keyword evidence="3" id="KW-0597">Phosphoprotein</keyword>
<dbReference type="InterPro" id="IPR005841">
    <property type="entry name" value="Alpha-D-phosphohexomutase_SF"/>
</dbReference>
<gene>
    <name evidence="12" type="ORF">CPHO_01965</name>
</gene>
<dbReference type="Pfam" id="PF02878">
    <property type="entry name" value="PGM_PMM_I"/>
    <property type="match status" value="1"/>
</dbReference>
<dbReference type="Gene3D" id="3.40.120.10">
    <property type="entry name" value="Alpha-D-Glucose-1,6-Bisphosphate, subunit A, domain 3"/>
    <property type="match status" value="3"/>
</dbReference>
<dbReference type="AlphaFoldDB" id="A0A1L7D166"/>
<evidence type="ECO:0000313" key="13">
    <source>
        <dbReference type="Proteomes" id="UP000185491"/>
    </source>
</evidence>
<dbReference type="STRING" id="161895.CPHO_01965"/>
<evidence type="ECO:0000259" key="11">
    <source>
        <dbReference type="Pfam" id="PF02880"/>
    </source>
</evidence>
<comment type="similarity">
    <text evidence="2 7">Belongs to the phosphohexose mutase family.</text>
</comment>
<dbReference type="GO" id="GO:0000287">
    <property type="term" value="F:magnesium ion binding"/>
    <property type="evidence" value="ECO:0007669"/>
    <property type="project" value="InterPro"/>
</dbReference>
<keyword evidence="4 7" id="KW-0479">Metal-binding</keyword>
<dbReference type="PANTHER" id="PTHR45745">
    <property type="entry name" value="PHOSPHOMANNOMUTASE 45A"/>
    <property type="match status" value="1"/>
</dbReference>
<evidence type="ECO:0000256" key="4">
    <source>
        <dbReference type="ARBA" id="ARBA00022723"/>
    </source>
</evidence>
<keyword evidence="6" id="KW-0413">Isomerase</keyword>
<dbReference type="InterPro" id="IPR036900">
    <property type="entry name" value="A-D-PHexomutase_C_sf"/>
</dbReference>
<dbReference type="InterPro" id="IPR016066">
    <property type="entry name" value="A-D-PHexomutase_CS"/>
</dbReference>
<dbReference type="KEGG" id="cpho:CPHO_01965"/>
<dbReference type="GO" id="GO:0006166">
    <property type="term" value="P:purine ribonucleoside salvage"/>
    <property type="evidence" value="ECO:0007669"/>
    <property type="project" value="TreeGrafter"/>
</dbReference>
<dbReference type="SUPFAM" id="SSF53738">
    <property type="entry name" value="Phosphoglucomutase, first 3 domains"/>
    <property type="match status" value="3"/>
</dbReference>
<dbReference type="PANTHER" id="PTHR45745:SF1">
    <property type="entry name" value="PHOSPHOGLUCOMUTASE 2B-RELATED"/>
    <property type="match status" value="1"/>
</dbReference>
<dbReference type="InterPro" id="IPR005846">
    <property type="entry name" value="A-D-PHexomutase_a/b/a-III"/>
</dbReference>
<dbReference type="InterPro" id="IPR005844">
    <property type="entry name" value="A-D-PHexomutase_a/b/a-I"/>
</dbReference>
<dbReference type="InterPro" id="IPR016055">
    <property type="entry name" value="A-D-PHexomutase_a/b/a-I/II/III"/>
</dbReference>
<dbReference type="InterPro" id="IPR005843">
    <property type="entry name" value="A-D-PHexomutase_C"/>
</dbReference>
<dbReference type="PROSITE" id="PS00710">
    <property type="entry name" value="PGM_PMM"/>
    <property type="match status" value="1"/>
</dbReference>
<evidence type="ECO:0000256" key="1">
    <source>
        <dbReference type="ARBA" id="ARBA00001946"/>
    </source>
</evidence>
<feature type="domain" description="Alpha-D-phosphohexomutase alpha/beta/alpha" evidence="11">
    <location>
        <begin position="330"/>
        <end position="437"/>
    </location>
</feature>
<dbReference type="PRINTS" id="PR00509">
    <property type="entry name" value="PGMPMM"/>
</dbReference>
<evidence type="ECO:0000256" key="5">
    <source>
        <dbReference type="ARBA" id="ARBA00022842"/>
    </source>
</evidence>
<evidence type="ECO:0000259" key="8">
    <source>
        <dbReference type="Pfam" id="PF00408"/>
    </source>
</evidence>
<dbReference type="GO" id="GO:0005975">
    <property type="term" value="P:carbohydrate metabolic process"/>
    <property type="evidence" value="ECO:0007669"/>
    <property type="project" value="InterPro"/>
</dbReference>
<dbReference type="InterPro" id="IPR005845">
    <property type="entry name" value="A-D-PHexomutase_a/b/a-II"/>
</dbReference>
<sequence>MSDNAQNTTLKDFARTWAEHDPDPQTKQQVLDWLEEGNQEELAKAFNGPLEFGTAGLRAEVGPGQSRMNRATVIRTTFGLIEWLKTQTTNPVVVIGCDARHGSAQFQEDAAGVISAAGGKALVLPKENPTPLTAFTVKSHNADAGIMVTASHNPPADNGYKVYLGGRVATGDAEGVQLISPADKEIAAMIDAAPYADEITRDSQNIEHVDTRADYIDRAVKLVGPKTDITVALTAMHGVGAAIGEEVLNRAGFNVSLVPEQAQPDPDFPTVAFPNPEEPGALDLGKAHADKIGADILIAYDPDADRCAAAVPAVQVTEGATTKQWRQLSGDETGALLGDYLARRGVKGTFANSLVSSRLLGRVAAHHGLEHEETLTGFKWIARTKDLAFGYEEAIGFCPDPEAVRDKDGISTSVVLASLAAECKAEGTSLLERLDSIYAQVGHLHTAPLTFRVDDLSIIAKGMEKVTNQPPTQLAGSPIAKVEKFAQGSKFFTENDDRVIVRPSGTEPKLKCYLESPDPARLDAIAADLREYFGI</sequence>
<evidence type="ECO:0000256" key="6">
    <source>
        <dbReference type="ARBA" id="ARBA00023235"/>
    </source>
</evidence>
<evidence type="ECO:0000256" key="7">
    <source>
        <dbReference type="RuleBase" id="RU004326"/>
    </source>
</evidence>
<reference evidence="12 13" key="1">
    <citation type="submission" date="2014-08" db="EMBL/GenBank/DDBJ databases">
        <title>Complete genome sequence of Corynebacterium phocae M408/89/1(T)(=DSM 44612(T)), isolated from the common seal (Phoca vitulina).</title>
        <authorList>
            <person name="Ruckert C."/>
            <person name="Albersmeier A."/>
            <person name="Winkler A."/>
            <person name="Kalinowski J."/>
        </authorList>
    </citation>
    <scope>NUCLEOTIDE SEQUENCE [LARGE SCALE GENOMIC DNA]</scope>
    <source>
        <strain evidence="12 13">M408/89/1</strain>
    </source>
</reference>
<evidence type="ECO:0000256" key="3">
    <source>
        <dbReference type="ARBA" id="ARBA00022553"/>
    </source>
</evidence>
<dbReference type="OrthoDB" id="9806956at2"/>
<dbReference type="Pfam" id="PF02880">
    <property type="entry name" value="PGM_PMM_III"/>
    <property type="match status" value="1"/>
</dbReference>
<feature type="domain" description="Alpha-D-phosphohexomutase alpha/beta/alpha" evidence="9">
    <location>
        <begin position="51"/>
        <end position="190"/>
    </location>
</feature>
<dbReference type="Pfam" id="PF02879">
    <property type="entry name" value="PGM_PMM_II"/>
    <property type="match status" value="1"/>
</dbReference>
<keyword evidence="13" id="KW-1185">Reference proteome</keyword>
<comment type="cofactor">
    <cofactor evidence="1">
        <name>Mg(2+)</name>
        <dbReference type="ChEBI" id="CHEBI:18420"/>
    </cofactor>
</comment>
<accession>A0A1L7D166</accession>
<feature type="domain" description="Alpha-D-phosphohexomutase C-terminal" evidence="8">
    <location>
        <begin position="479"/>
        <end position="531"/>
    </location>
</feature>
<dbReference type="Gene3D" id="3.30.310.50">
    <property type="entry name" value="Alpha-D-phosphohexomutase, C-terminal domain"/>
    <property type="match status" value="1"/>
</dbReference>
<feature type="domain" description="Alpha-D-phosphohexomutase alpha/beta/alpha" evidence="10">
    <location>
        <begin position="214"/>
        <end position="310"/>
    </location>
</feature>
<evidence type="ECO:0000256" key="2">
    <source>
        <dbReference type="ARBA" id="ARBA00010231"/>
    </source>
</evidence>
<organism evidence="12 13">
    <name type="scientific">Corynebacterium phocae</name>
    <dbReference type="NCBI Taxonomy" id="161895"/>
    <lineage>
        <taxon>Bacteria</taxon>
        <taxon>Bacillati</taxon>
        <taxon>Actinomycetota</taxon>
        <taxon>Actinomycetes</taxon>
        <taxon>Mycobacteriales</taxon>
        <taxon>Corynebacteriaceae</taxon>
        <taxon>Corynebacterium</taxon>
    </lineage>
</organism>
<dbReference type="Proteomes" id="UP000185491">
    <property type="component" value="Chromosome"/>
</dbReference>
<dbReference type="Pfam" id="PF00408">
    <property type="entry name" value="PGM_PMM_IV"/>
    <property type="match status" value="1"/>
</dbReference>
<proteinExistence type="inferred from homology"/>
<dbReference type="RefSeq" id="WP_075732751.1">
    <property type="nucleotide sequence ID" value="NZ_CP009249.1"/>
</dbReference>